<sequence>MNPEQPIRDSIPIDSSQPPPLPPKKRSKSASRPTDSPLDDSVYKNIIHKMPGNRTNKYCIESNSRRELRNSIKAAVSLPKIIINEDESFPTEYQL</sequence>
<gene>
    <name evidence="2" type="ORF">AVEN_74039_1</name>
</gene>
<keyword evidence="3" id="KW-1185">Reference proteome</keyword>
<dbReference type="EMBL" id="BGPR01052135">
    <property type="protein sequence ID" value="GBO29013.1"/>
    <property type="molecule type" value="Genomic_DNA"/>
</dbReference>
<evidence type="ECO:0000313" key="2">
    <source>
        <dbReference type="EMBL" id="GBO29013.1"/>
    </source>
</evidence>
<evidence type="ECO:0000313" key="3">
    <source>
        <dbReference type="Proteomes" id="UP000499080"/>
    </source>
</evidence>
<proteinExistence type="predicted"/>
<protein>
    <submittedName>
        <fullName evidence="2">Uncharacterized protein</fullName>
    </submittedName>
</protein>
<feature type="non-terminal residue" evidence="2">
    <location>
        <position position="95"/>
    </location>
</feature>
<reference evidence="2 3" key="1">
    <citation type="journal article" date="2019" name="Sci. Rep.">
        <title>Orb-weaving spider Araneus ventricosus genome elucidates the spidroin gene catalogue.</title>
        <authorList>
            <person name="Kono N."/>
            <person name="Nakamura H."/>
            <person name="Ohtoshi R."/>
            <person name="Moran D.A.P."/>
            <person name="Shinohara A."/>
            <person name="Yoshida Y."/>
            <person name="Fujiwara M."/>
            <person name="Mori M."/>
            <person name="Tomita M."/>
            <person name="Arakawa K."/>
        </authorList>
    </citation>
    <scope>NUCLEOTIDE SEQUENCE [LARGE SCALE GENOMIC DNA]</scope>
</reference>
<comment type="caution">
    <text evidence="2">The sequence shown here is derived from an EMBL/GenBank/DDBJ whole genome shotgun (WGS) entry which is preliminary data.</text>
</comment>
<name>A0A4Y2VUC4_ARAVE</name>
<feature type="region of interest" description="Disordered" evidence="1">
    <location>
        <begin position="1"/>
        <end position="47"/>
    </location>
</feature>
<dbReference type="Proteomes" id="UP000499080">
    <property type="component" value="Unassembled WGS sequence"/>
</dbReference>
<evidence type="ECO:0000256" key="1">
    <source>
        <dbReference type="SAM" id="MobiDB-lite"/>
    </source>
</evidence>
<accession>A0A4Y2VUC4</accession>
<organism evidence="2 3">
    <name type="scientific">Araneus ventricosus</name>
    <name type="common">Orbweaver spider</name>
    <name type="synonym">Epeira ventricosa</name>
    <dbReference type="NCBI Taxonomy" id="182803"/>
    <lineage>
        <taxon>Eukaryota</taxon>
        <taxon>Metazoa</taxon>
        <taxon>Ecdysozoa</taxon>
        <taxon>Arthropoda</taxon>
        <taxon>Chelicerata</taxon>
        <taxon>Arachnida</taxon>
        <taxon>Araneae</taxon>
        <taxon>Araneomorphae</taxon>
        <taxon>Entelegynae</taxon>
        <taxon>Araneoidea</taxon>
        <taxon>Araneidae</taxon>
        <taxon>Araneus</taxon>
    </lineage>
</organism>
<dbReference type="AlphaFoldDB" id="A0A4Y2VUC4"/>